<comment type="caution">
    <text evidence="10">The sequence shown here is derived from an EMBL/GenBank/DDBJ whole genome shotgun (WGS) entry which is preliminary data.</text>
</comment>
<evidence type="ECO:0000313" key="11">
    <source>
        <dbReference type="Proteomes" id="UP000050929"/>
    </source>
</evidence>
<evidence type="ECO:0000256" key="6">
    <source>
        <dbReference type="ARBA" id="ARBA00022970"/>
    </source>
</evidence>
<evidence type="ECO:0000256" key="2">
    <source>
        <dbReference type="ARBA" id="ARBA00008540"/>
    </source>
</evidence>
<keyword evidence="4" id="KW-1003">Cell membrane</keyword>
<dbReference type="GO" id="GO:0015820">
    <property type="term" value="P:L-leucine transport"/>
    <property type="evidence" value="ECO:0007669"/>
    <property type="project" value="TreeGrafter"/>
</dbReference>
<evidence type="ECO:0000256" key="8">
    <source>
        <dbReference type="ARBA" id="ARBA00023136"/>
    </source>
</evidence>
<dbReference type="GO" id="GO:0015190">
    <property type="term" value="F:L-leucine transmembrane transporter activity"/>
    <property type="evidence" value="ECO:0007669"/>
    <property type="project" value="TreeGrafter"/>
</dbReference>
<dbReference type="PANTHER" id="PTHR30588:SF0">
    <property type="entry name" value="BRANCHED-CHAIN AMINO ACID PERMEASE BRNQ"/>
    <property type="match status" value="1"/>
</dbReference>
<name>A0A0R1J144_9LACO</name>
<evidence type="ECO:0000256" key="5">
    <source>
        <dbReference type="ARBA" id="ARBA00022692"/>
    </source>
</evidence>
<dbReference type="Proteomes" id="UP000050929">
    <property type="component" value="Unassembled WGS sequence"/>
</dbReference>
<comment type="subcellular location">
    <subcellularLocation>
        <location evidence="1 9">Cell membrane</location>
        <topology evidence="1 9">Multi-pass membrane protein</topology>
    </subcellularLocation>
</comment>
<dbReference type="GO" id="GO:0015818">
    <property type="term" value="P:isoleucine transport"/>
    <property type="evidence" value="ECO:0007669"/>
    <property type="project" value="TreeGrafter"/>
</dbReference>
<keyword evidence="8 9" id="KW-0472">Membrane</keyword>
<evidence type="ECO:0000256" key="3">
    <source>
        <dbReference type="ARBA" id="ARBA00022448"/>
    </source>
</evidence>
<feature type="transmembrane region" description="Helical" evidence="9">
    <location>
        <begin position="81"/>
        <end position="102"/>
    </location>
</feature>
<evidence type="ECO:0000313" key="10">
    <source>
        <dbReference type="EMBL" id="KRK64940.1"/>
    </source>
</evidence>
<comment type="function">
    <text evidence="9">Component of the transport system for branched-chain amino acids.</text>
</comment>
<keyword evidence="11" id="KW-1185">Reference proteome</keyword>
<sequence length="140" mass="15144">METKNKKLTFKHYIIIGSMLFGMFFGAGNLIFPIHLGQLAGGHWLSAGLGFLLTGTLLPLLGIIAISVTRSNGIYDLAKPLGHHYATFFMILTCLTLGPLFATPRTATTPFQIGIATHVSSAQEPIYLLGYSLIFFLIAG</sequence>
<feature type="transmembrane region" description="Helical" evidence="9">
    <location>
        <begin position="12"/>
        <end position="32"/>
    </location>
</feature>
<dbReference type="PANTHER" id="PTHR30588">
    <property type="entry name" value="BRANCHED-CHAIN AMINO ACID TRANSPORT SYSTEM 2 CARRIER PROTEIN"/>
    <property type="match status" value="1"/>
</dbReference>
<reference evidence="10 11" key="1">
    <citation type="journal article" date="2015" name="Genome Announc.">
        <title>Expanding the biotechnology potential of lactobacilli through comparative genomics of 213 strains and associated genera.</title>
        <authorList>
            <person name="Sun Z."/>
            <person name="Harris H.M."/>
            <person name="McCann A."/>
            <person name="Guo C."/>
            <person name="Argimon S."/>
            <person name="Zhang W."/>
            <person name="Yang X."/>
            <person name="Jeffery I.B."/>
            <person name="Cooney J.C."/>
            <person name="Kagawa T.F."/>
            <person name="Liu W."/>
            <person name="Song Y."/>
            <person name="Salvetti E."/>
            <person name="Wrobel A."/>
            <person name="Rasinkangas P."/>
            <person name="Parkhill J."/>
            <person name="Rea M.C."/>
            <person name="O'Sullivan O."/>
            <person name="Ritari J."/>
            <person name="Douillard F.P."/>
            <person name="Paul Ross R."/>
            <person name="Yang R."/>
            <person name="Briner A.E."/>
            <person name="Felis G.E."/>
            <person name="de Vos W.M."/>
            <person name="Barrangou R."/>
            <person name="Klaenhammer T.R."/>
            <person name="Caufield P.W."/>
            <person name="Cui Y."/>
            <person name="Zhang H."/>
            <person name="O'Toole P.W."/>
        </authorList>
    </citation>
    <scope>NUCLEOTIDE SEQUENCE [LARGE SCALE GENOMIC DNA]</scope>
    <source>
        <strain evidence="10 11">DSM 20183</strain>
    </source>
</reference>
<dbReference type="GO" id="GO:0005304">
    <property type="term" value="F:L-valine transmembrane transporter activity"/>
    <property type="evidence" value="ECO:0007669"/>
    <property type="project" value="TreeGrafter"/>
</dbReference>
<dbReference type="STRING" id="1423811.FC72_GL001790"/>
<comment type="caution">
    <text evidence="9">Lacks conserved residue(s) required for the propagation of feature annotation.</text>
</comment>
<protein>
    <recommendedName>
        <fullName evidence="9">Branched-chain amino acid transport system carrier protein</fullName>
    </recommendedName>
</protein>
<accession>A0A0R1J144</accession>
<dbReference type="GO" id="GO:0015188">
    <property type="term" value="F:L-isoleucine transmembrane transporter activity"/>
    <property type="evidence" value="ECO:0007669"/>
    <property type="project" value="TreeGrafter"/>
</dbReference>
<dbReference type="Pfam" id="PF05525">
    <property type="entry name" value="Branch_AA_trans"/>
    <property type="match status" value="1"/>
</dbReference>
<comment type="similarity">
    <text evidence="2 9">Belongs to the branched chain amino acid transporter family.</text>
</comment>
<evidence type="ECO:0000256" key="7">
    <source>
        <dbReference type="ARBA" id="ARBA00022989"/>
    </source>
</evidence>
<gene>
    <name evidence="10" type="ORF">FC72_GL001790</name>
</gene>
<proteinExistence type="inferred from homology"/>
<dbReference type="EMBL" id="AZDG01000006">
    <property type="protein sequence ID" value="KRK64940.1"/>
    <property type="molecule type" value="Genomic_DNA"/>
</dbReference>
<organism evidence="10 11">
    <name type="scientific">Companilactobacillus tucceti DSM 20183</name>
    <dbReference type="NCBI Taxonomy" id="1423811"/>
    <lineage>
        <taxon>Bacteria</taxon>
        <taxon>Bacillati</taxon>
        <taxon>Bacillota</taxon>
        <taxon>Bacilli</taxon>
        <taxon>Lactobacillales</taxon>
        <taxon>Lactobacillaceae</taxon>
        <taxon>Companilactobacillus</taxon>
    </lineage>
</organism>
<evidence type="ECO:0000256" key="9">
    <source>
        <dbReference type="RuleBase" id="RU362122"/>
    </source>
</evidence>
<keyword evidence="3 9" id="KW-0813">Transport</keyword>
<keyword evidence="6 9" id="KW-0029">Amino-acid transport</keyword>
<evidence type="ECO:0000256" key="1">
    <source>
        <dbReference type="ARBA" id="ARBA00004651"/>
    </source>
</evidence>
<feature type="transmembrane region" description="Helical" evidence="9">
    <location>
        <begin position="44"/>
        <end position="69"/>
    </location>
</feature>
<evidence type="ECO:0000256" key="4">
    <source>
        <dbReference type="ARBA" id="ARBA00022475"/>
    </source>
</evidence>
<feature type="transmembrane region" description="Helical" evidence="9">
    <location>
        <begin position="122"/>
        <end position="139"/>
    </location>
</feature>
<keyword evidence="5 9" id="KW-0812">Transmembrane</keyword>
<keyword evidence="7 9" id="KW-1133">Transmembrane helix</keyword>
<dbReference type="GO" id="GO:0005886">
    <property type="term" value="C:plasma membrane"/>
    <property type="evidence" value="ECO:0007669"/>
    <property type="project" value="UniProtKB-SubCell"/>
</dbReference>
<dbReference type="InterPro" id="IPR004685">
    <property type="entry name" value="Brnchd-chn_aa_trnsp_Livcs"/>
</dbReference>
<dbReference type="AlphaFoldDB" id="A0A0R1J144"/>
<dbReference type="PATRIC" id="fig|1423811.3.peg.1829"/>